<evidence type="ECO:0000313" key="5">
    <source>
        <dbReference type="EMBL" id="RRJ82923.1"/>
    </source>
</evidence>
<dbReference type="InterPro" id="IPR050152">
    <property type="entry name" value="ChlB/BchB/BchZ"/>
</dbReference>
<feature type="domain" description="Nitrogenase/oxidoreductase component 1" evidence="4">
    <location>
        <begin position="19"/>
        <end position="430"/>
    </location>
</feature>
<dbReference type="Gene3D" id="6.10.250.1090">
    <property type="match status" value="1"/>
</dbReference>
<dbReference type="Gene3D" id="3.40.50.1980">
    <property type="entry name" value="Nitrogenase molybdenum iron protein domain"/>
    <property type="match status" value="3"/>
</dbReference>
<reference evidence="5 6" key="2">
    <citation type="submission" date="2018-12" db="EMBL/GenBank/DDBJ databases">
        <title>Simiduia agarivorans gen. nov., sp. nov., a marine, agarolytic bacterium isolated from shallow coastal water from Keelung, Taiwan.</title>
        <authorList>
            <person name="Shieh W.Y."/>
        </authorList>
    </citation>
    <scope>NUCLEOTIDE SEQUENCE [LARGE SCALE GENOMIC DNA]</scope>
    <source>
        <strain evidence="5 6">GTF-13</strain>
    </source>
</reference>
<evidence type="ECO:0000313" key="6">
    <source>
        <dbReference type="Proteomes" id="UP000280792"/>
    </source>
</evidence>
<gene>
    <name evidence="5" type="primary">nifN</name>
    <name evidence="5" type="ORF">D0544_13825</name>
</gene>
<name>A0A3P3VQ35_9GAMM</name>
<evidence type="ECO:0000256" key="3">
    <source>
        <dbReference type="ARBA" id="ARBA00011002"/>
    </source>
</evidence>
<dbReference type="InterPro" id="IPR005975">
    <property type="entry name" value="Nase_Mo-Fe_CF"/>
</dbReference>
<dbReference type="GO" id="GO:0065003">
    <property type="term" value="P:protein-containing complex assembly"/>
    <property type="evidence" value="ECO:0007669"/>
    <property type="project" value="InterPro"/>
</dbReference>
<dbReference type="GO" id="GO:0009399">
    <property type="term" value="P:nitrogen fixation"/>
    <property type="evidence" value="ECO:0007669"/>
    <property type="project" value="InterPro"/>
</dbReference>
<organism evidence="5 6">
    <name type="scientific">Aestuariirhabdus litorea</name>
    <dbReference type="NCBI Taxonomy" id="2528527"/>
    <lineage>
        <taxon>Bacteria</taxon>
        <taxon>Pseudomonadati</taxon>
        <taxon>Pseudomonadota</taxon>
        <taxon>Gammaproteobacteria</taxon>
        <taxon>Oceanospirillales</taxon>
        <taxon>Aestuariirhabdaceae</taxon>
        <taxon>Aestuariirhabdus</taxon>
    </lineage>
</organism>
<dbReference type="AlphaFoldDB" id="A0A3P3VQ35"/>
<keyword evidence="6" id="KW-1185">Reference proteome</keyword>
<dbReference type="PANTHER" id="PTHR33712:SF7">
    <property type="entry name" value="LIGHT-INDEPENDENT PROTOCHLOROPHYLLIDE REDUCTASE SUBUNIT B"/>
    <property type="match status" value="1"/>
</dbReference>
<evidence type="ECO:0000256" key="1">
    <source>
        <dbReference type="ARBA" id="ARBA00003171"/>
    </source>
</evidence>
<protein>
    <submittedName>
        <fullName evidence="5">Nitrogenase iron-molybdenum cofactor biosynthesis protein NifN</fullName>
    </submittedName>
</protein>
<dbReference type="Proteomes" id="UP000280792">
    <property type="component" value="Unassembled WGS sequence"/>
</dbReference>
<evidence type="ECO:0000259" key="4">
    <source>
        <dbReference type="Pfam" id="PF00148"/>
    </source>
</evidence>
<dbReference type="CDD" id="cd01966">
    <property type="entry name" value="Nitrogenase_NifN_1"/>
    <property type="match status" value="1"/>
</dbReference>
<dbReference type="PANTHER" id="PTHR33712">
    <property type="entry name" value="LIGHT-INDEPENDENT PROTOCHLOROPHYLLIDE REDUCTASE SUBUNIT B"/>
    <property type="match status" value="1"/>
</dbReference>
<evidence type="ECO:0000256" key="2">
    <source>
        <dbReference type="ARBA" id="ARBA00005155"/>
    </source>
</evidence>
<proteinExistence type="inferred from homology"/>
<dbReference type="GO" id="GO:0016491">
    <property type="term" value="F:oxidoreductase activity"/>
    <property type="evidence" value="ECO:0007669"/>
    <property type="project" value="InterPro"/>
</dbReference>
<dbReference type="PROSITE" id="PS51257">
    <property type="entry name" value="PROKAR_LIPOPROTEIN"/>
    <property type="match status" value="1"/>
</dbReference>
<dbReference type="EMBL" id="QWEZ01000002">
    <property type="protein sequence ID" value="RRJ82923.1"/>
    <property type="molecule type" value="Genomic_DNA"/>
</dbReference>
<comment type="caution">
    <text evidence="5">The sequence shown here is derived from an EMBL/GenBank/DDBJ whole genome shotgun (WGS) entry which is preliminary data.</text>
</comment>
<comment type="function">
    <text evidence="1">This protein may play a role in the biosynthesis of the prosthetic group of nitrogenase (FeMo cofactor).</text>
</comment>
<dbReference type="NCBIfam" id="TIGR01285">
    <property type="entry name" value="nifN"/>
    <property type="match status" value="1"/>
</dbReference>
<dbReference type="Pfam" id="PF00148">
    <property type="entry name" value="Oxidored_nitro"/>
    <property type="match status" value="1"/>
</dbReference>
<dbReference type="SUPFAM" id="SSF53807">
    <property type="entry name" value="Helical backbone' metal receptor"/>
    <property type="match status" value="1"/>
</dbReference>
<dbReference type="RefSeq" id="WP_125017117.1">
    <property type="nucleotide sequence ID" value="NZ_QWEZ01000002.1"/>
</dbReference>
<accession>A0A3P3VQ35</accession>
<comment type="pathway">
    <text evidence="2">Cofactor biosynthesis; Fe-Mo cofactor biosynthesis.</text>
</comment>
<comment type="similarity">
    <text evidence="3">Belongs to the NifD/NifK/NifE/NifN family.</text>
</comment>
<reference evidence="5 6" key="1">
    <citation type="submission" date="2018-08" db="EMBL/GenBank/DDBJ databases">
        <authorList>
            <person name="Khan S.A."/>
        </authorList>
    </citation>
    <scope>NUCLEOTIDE SEQUENCE [LARGE SCALE GENOMIC DNA]</scope>
    <source>
        <strain evidence="5 6">GTF-13</strain>
    </source>
</reference>
<dbReference type="UniPathway" id="UPA00782"/>
<dbReference type="InterPro" id="IPR000510">
    <property type="entry name" value="Nase/OxRdtase_comp1"/>
</dbReference>
<sequence>MPQIEPRKRPLAVNPIKSSQPLGATLACLGIRQAIPLLHSSQGCSAFAKVFLVQHFREPIPLQTTAMDQVSTVMGGDENLAEALLTLCSKSCPALILVATTGLTEAQGSDIERVIRQFRQHHPEHQATRIVPLNSPDFKGCLESGFALALEAMIQHLVPANGPGRVASQPRQVNLLVGANHTPADIEQIKEWIAAFGLTPLVLPDISDSLGHLVEQDFSPLTLGGTPVSAFDQLGASAATLVVGRSLARAAKRLEERTAVPSYRFDHLMGLEACDRFIHCLQTLSGQPVPDTIERQRAQLQDAMVDTHFQLGLAPVAIAGDPDLLLAFGDWLSQMGATLVAAVTPVAQRALERLPCTRIQQGDLADLVEMAQEQGAELLIGNSHLASAADQLRLPLIRAGFPQHDIYGAHRRCWVGYGGSAQTLFEIATARLHADPHRISVYHSPLSQKRDNAEPHACTGGCP</sequence>